<reference evidence="2 3" key="1">
    <citation type="journal article" date="2016" name="Nat. Commun.">
        <title>Thousands of microbial genomes shed light on interconnected biogeochemical processes in an aquifer system.</title>
        <authorList>
            <person name="Anantharaman K."/>
            <person name="Brown C.T."/>
            <person name="Hug L.A."/>
            <person name="Sharon I."/>
            <person name="Castelle C.J."/>
            <person name="Probst A.J."/>
            <person name="Thomas B.C."/>
            <person name="Singh A."/>
            <person name="Wilkins M.J."/>
            <person name="Karaoz U."/>
            <person name="Brodie E.L."/>
            <person name="Williams K.H."/>
            <person name="Hubbard S.S."/>
            <person name="Banfield J.F."/>
        </authorList>
    </citation>
    <scope>NUCLEOTIDE SEQUENCE [LARGE SCALE GENOMIC DNA]</scope>
</reference>
<feature type="transmembrane region" description="Helical" evidence="1">
    <location>
        <begin position="52"/>
        <end position="73"/>
    </location>
</feature>
<dbReference type="AlphaFoldDB" id="A0A1F8F377"/>
<evidence type="ECO:0000256" key="1">
    <source>
        <dbReference type="SAM" id="Phobius"/>
    </source>
</evidence>
<evidence type="ECO:0008006" key="4">
    <source>
        <dbReference type="Google" id="ProtNLM"/>
    </source>
</evidence>
<feature type="transmembrane region" description="Helical" evidence="1">
    <location>
        <begin position="12"/>
        <end position="40"/>
    </location>
</feature>
<gene>
    <name evidence="2" type="ORF">A3B86_00620</name>
</gene>
<feature type="transmembrane region" description="Helical" evidence="1">
    <location>
        <begin position="85"/>
        <end position="104"/>
    </location>
</feature>
<dbReference type="EMBL" id="MGJN01000004">
    <property type="protein sequence ID" value="OGN07583.1"/>
    <property type="molecule type" value="Genomic_DNA"/>
</dbReference>
<proteinExistence type="predicted"/>
<keyword evidence="1" id="KW-1133">Transmembrane helix</keyword>
<evidence type="ECO:0000313" key="2">
    <source>
        <dbReference type="EMBL" id="OGN07583.1"/>
    </source>
</evidence>
<organism evidence="2 3">
    <name type="scientific">Candidatus Yanofskybacteria bacterium RIFCSPHIGHO2_02_FULL_38_22b</name>
    <dbReference type="NCBI Taxonomy" id="1802673"/>
    <lineage>
        <taxon>Bacteria</taxon>
        <taxon>Candidatus Yanofskyibacteriota</taxon>
    </lineage>
</organism>
<accession>A0A1F8F377</accession>
<comment type="caution">
    <text evidence="2">The sequence shown here is derived from an EMBL/GenBank/DDBJ whole genome shotgun (WGS) entry which is preliminary data.</text>
</comment>
<dbReference type="Proteomes" id="UP000176834">
    <property type="component" value="Unassembled WGS sequence"/>
</dbReference>
<sequence>MNKIYKIFLNSIPILVMVGLIPLISNDFLLTAAFGLVVVVSFLKKREPKESLIFVAGFLLMVFFEYIFILTGVEVFYRNSLFGVMPIWLPLLWAYGFVAMSRIVKILDKSTKL</sequence>
<evidence type="ECO:0000313" key="3">
    <source>
        <dbReference type="Proteomes" id="UP000176834"/>
    </source>
</evidence>
<keyword evidence="1" id="KW-0812">Transmembrane</keyword>
<keyword evidence="1" id="KW-0472">Membrane</keyword>
<protein>
    <recommendedName>
        <fullName evidence="4">Lycopene cyclase domain-containing protein</fullName>
    </recommendedName>
</protein>
<name>A0A1F8F377_9BACT</name>